<organism evidence="1 2">
    <name type="scientific">Ideonella azotifigens</name>
    <dbReference type="NCBI Taxonomy" id="513160"/>
    <lineage>
        <taxon>Bacteria</taxon>
        <taxon>Pseudomonadati</taxon>
        <taxon>Pseudomonadota</taxon>
        <taxon>Betaproteobacteria</taxon>
        <taxon>Burkholderiales</taxon>
        <taxon>Sphaerotilaceae</taxon>
        <taxon>Ideonella</taxon>
    </lineage>
</organism>
<protein>
    <recommendedName>
        <fullName evidence="3">MoaD/ThiS family protein</fullName>
    </recommendedName>
</protein>
<dbReference type="SUPFAM" id="SSF54285">
    <property type="entry name" value="MoaD/ThiS"/>
    <property type="match status" value="1"/>
</dbReference>
<dbReference type="Gene3D" id="3.10.20.30">
    <property type="match status" value="1"/>
</dbReference>
<dbReference type="PANTHER" id="PTHR38031:SF1">
    <property type="entry name" value="SULFUR CARRIER PROTEIN CYSO"/>
    <property type="match status" value="1"/>
</dbReference>
<name>A0ABN1JX01_9BURK</name>
<evidence type="ECO:0000313" key="1">
    <source>
        <dbReference type="EMBL" id="GAA0748310.1"/>
    </source>
</evidence>
<sequence>MAHIAFTSQLQRFTETPEFDTPAATLGEALAAAFERNARLRPYILDEQGHLRQHVVIFIEDRRAQDRIGLSDPLAPADRVYVLQALTGG</sequence>
<evidence type="ECO:0008006" key="3">
    <source>
        <dbReference type="Google" id="ProtNLM"/>
    </source>
</evidence>
<gene>
    <name evidence="1" type="ORF">GCM10009107_17610</name>
</gene>
<accession>A0ABN1JX01</accession>
<keyword evidence="2" id="KW-1185">Reference proteome</keyword>
<dbReference type="Pfam" id="PF02597">
    <property type="entry name" value="ThiS"/>
    <property type="match status" value="1"/>
</dbReference>
<dbReference type="CDD" id="cd17040">
    <property type="entry name" value="Ubl_MoaD_like"/>
    <property type="match status" value="1"/>
</dbReference>
<evidence type="ECO:0000313" key="2">
    <source>
        <dbReference type="Proteomes" id="UP001500279"/>
    </source>
</evidence>
<reference evidence="1 2" key="1">
    <citation type="journal article" date="2019" name="Int. J. Syst. Evol. Microbiol.">
        <title>The Global Catalogue of Microorganisms (GCM) 10K type strain sequencing project: providing services to taxonomists for standard genome sequencing and annotation.</title>
        <authorList>
            <consortium name="The Broad Institute Genomics Platform"/>
            <consortium name="The Broad Institute Genome Sequencing Center for Infectious Disease"/>
            <person name="Wu L."/>
            <person name="Ma J."/>
        </authorList>
    </citation>
    <scope>NUCLEOTIDE SEQUENCE [LARGE SCALE GENOMIC DNA]</scope>
    <source>
        <strain evidence="1 2">JCM 15503</strain>
    </source>
</reference>
<dbReference type="InterPro" id="IPR052045">
    <property type="entry name" value="Sulfur_Carrier/Prot_Modifier"/>
</dbReference>
<dbReference type="RefSeq" id="WP_141289965.1">
    <property type="nucleotide sequence ID" value="NZ_BAAAEW010000008.1"/>
</dbReference>
<dbReference type="InterPro" id="IPR003749">
    <property type="entry name" value="ThiS/MoaD-like"/>
</dbReference>
<dbReference type="PANTHER" id="PTHR38031">
    <property type="entry name" value="SULFUR CARRIER PROTEIN SLR0821-RELATED"/>
    <property type="match status" value="1"/>
</dbReference>
<comment type="caution">
    <text evidence="1">The sequence shown here is derived from an EMBL/GenBank/DDBJ whole genome shotgun (WGS) entry which is preliminary data.</text>
</comment>
<dbReference type="Proteomes" id="UP001500279">
    <property type="component" value="Unassembled WGS sequence"/>
</dbReference>
<dbReference type="InterPro" id="IPR012675">
    <property type="entry name" value="Beta-grasp_dom_sf"/>
</dbReference>
<dbReference type="InterPro" id="IPR016155">
    <property type="entry name" value="Mopterin_synth/thiamin_S_b"/>
</dbReference>
<proteinExistence type="predicted"/>
<dbReference type="EMBL" id="BAAAEW010000008">
    <property type="protein sequence ID" value="GAA0748310.1"/>
    <property type="molecule type" value="Genomic_DNA"/>
</dbReference>